<dbReference type="GO" id="GO:0030170">
    <property type="term" value="F:pyridoxal phosphate binding"/>
    <property type="evidence" value="ECO:0007669"/>
    <property type="project" value="InterPro"/>
</dbReference>
<dbReference type="AlphaFoldDB" id="A0A5E7FNG3"/>
<dbReference type="NCBIfam" id="NF009047">
    <property type="entry name" value="PRK12381.1"/>
    <property type="match status" value="1"/>
</dbReference>
<dbReference type="InterPro" id="IPR017652">
    <property type="entry name" value="Ac/SucOrn_transaminase_bac"/>
</dbReference>
<evidence type="ECO:0000256" key="4">
    <source>
        <dbReference type="HAMAP-Rule" id="MF_01107"/>
    </source>
</evidence>
<sequence length="707" mass="77594">MQTVLMIRPSRFSFNLDTAANNRFQKCSLPQDQAQAHALEEFDGYVAALREQGVEVLVAQDSASPHIPDSIFPNNGWSSHADGTLVLYPMQGQNRRLEREKGVLEGLLQDYSIEQVLDFTELEQQELFLEGTGSMVLDRVQRICYAGYSARTHVDALRKFVENLGYRLCAFSAVDREGAAIYHTNVMMSVGTCLAVVCLEALSDLRERAELEAQLRSSGKEILALSWEQLESFAGNMLEVHNRKGQPILVMSRTAWLSLDTEQRQLIERHAKPLPVNIDTIELIGGGSARCMLAEVHLPRQTKQETVDRGDFDRFMVPNYAPAAFIPVRGEGSRLWDQSGRELIDFAGGIAVNVLGHAHPKLVSALTEQAHKLWHVSNVFTNEPALRLARKLVDATFADRAFLCNSGAEANEAAFKLARRVAHDRYGEEKYEIIAALNSFHGRTLFTVCVGGQLKYSDGFGPRIEGISHVPFNDLAALQNAISDRTCAVVLEPIQGEGGVLPAERSYLEGARTLCDQFNALLIFDEVQTGVGRTGELFAYQHYGVEPDILTSAKSLGGGFPIGAMLTREGLAKHLVPGTHGTTYGGNPLGCAVAEAVFDLVRDQALLDGVKQRAEQFKSRLGQMAEQYGVFNEIRGLGLLIGCALSDGWRARAKEILNAAAGQGLILLQAGPDVLRFAPSLIVSEADKVEGLARFERTLMLLTRAAD</sequence>
<comment type="subunit">
    <text evidence="4">Homodimer.</text>
</comment>
<dbReference type="InterPro" id="IPR004636">
    <property type="entry name" value="AcOrn/SuccOrn_fam"/>
</dbReference>
<dbReference type="InterPro" id="IPR015424">
    <property type="entry name" value="PyrdxlP-dep_Trfase"/>
</dbReference>
<keyword evidence="4" id="KW-0028">Amino-acid biosynthesis</keyword>
<dbReference type="InterPro" id="IPR049704">
    <property type="entry name" value="Aminotrans_3_PPA_site"/>
</dbReference>
<dbReference type="InterPro" id="IPR015422">
    <property type="entry name" value="PyrdxlP-dep_Trfase_small"/>
</dbReference>
<keyword evidence="3 4" id="KW-0663">Pyridoxal phosphate</keyword>
<keyword evidence="1 4" id="KW-0032">Aminotransferase</keyword>
<dbReference type="Gene3D" id="3.90.1150.10">
    <property type="entry name" value="Aspartate Aminotransferase, domain 1"/>
    <property type="match status" value="1"/>
</dbReference>
<evidence type="ECO:0000313" key="6">
    <source>
        <dbReference type="Proteomes" id="UP000337909"/>
    </source>
</evidence>
<dbReference type="EC" id="2.6.1.11" evidence="4"/>
<dbReference type="InterPro" id="IPR050103">
    <property type="entry name" value="Class-III_PLP-dep_AT"/>
</dbReference>
<name>A0A5E7FNG3_PSEFL</name>
<dbReference type="Proteomes" id="UP000337909">
    <property type="component" value="Unassembled WGS sequence"/>
</dbReference>
<comment type="similarity">
    <text evidence="4">Belongs to the class-III pyridoxal-phosphate-dependent aminotransferase family. ArgD subfamily.</text>
</comment>
<comment type="miscellaneous">
    <text evidence="4">May also have succinyldiaminopimelate aminotransferase activity, thus carrying out the corresponding step in lysine biosynthesis.</text>
</comment>
<dbReference type="InterPro" id="IPR005814">
    <property type="entry name" value="Aminotrans_3"/>
</dbReference>
<organism evidence="5 6">
    <name type="scientific">Pseudomonas fluorescens</name>
    <dbReference type="NCBI Taxonomy" id="294"/>
    <lineage>
        <taxon>Bacteria</taxon>
        <taxon>Pseudomonadati</taxon>
        <taxon>Pseudomonadota</taxon>
        <taxon>Gammaproteobacteria</taxon>
        <taxon>Pseudomonadales</taxon>
        <taxon>Pseudomonadaceae</taxon>
        <taxon>Pseudomonas</taxon>
    </lineage>
</organism>
<dbReference type="PANTHER" id="PTHR11986:SF113">
    <property type="entry name" value="SUCCINYLORNITHINE TRANSAMINASE"/>
    <property type="match status" value="1"/>
</dbReference>
<gene>
    <name evidence="5" type="primary">astC</name>
    <name evidence="4" type="synonym">argD</name>
    <name evidence="5" type="ORF">PS691_05726</name>
</gene>
<evidence type="ECO:0000313" key="5">
    <source>
        <dbReference type="EMBL" id="VVO40836.1"/>
    </source>
</evidence>
<proteinExistence type="inferred from homology"/>
<feature type="binding site" evidence="4">
    <location>
        <begin position="525"/>
        <end position="528"/>
    </location>
    <ligand>
        <name>pyridoxal 5'-phosphate</name>
        <dbReference type="ChEBI" id="CHEBI:597326"/>
    </ligand>
</feature>
<dbReference type="NCBIfam" id="NF003468">
    <property type="entry name" value="PRK05093.1"/>
    <property type="match status" value="1"/>
</dbReference>
<keyword evidence="2 4" id="KW-0808">Transferase</keyword>
<evidence type="ECO:0000256" key="2">
    <source>
        <dbReference type="ARBA" id="ARBA00022679"/>
    </source>
</evidence>
<comment type="pathway">
    <text evidence="4">Amino-acid biosynthesis; L-arginine biosynthesis; N(2)-acetyl-L-ornithine from L-glutamate: step 4/4.</text>
</comment>
<dbReference type="PANTHER" id="PTHR11986">
    <property type="entry name" value="AMINOTRANSFERASE CLASS III"/>
    <property type="match status" value="1"/>
</dbReference>
<dbReference type="Pfam" id="PF00202">
    <property type="entry name" value="Aminotran_3"/>
    <property type="match status" value="1"/>
</dbReference>
<protein>
    <recommendedName>
        <fullName evidence="4">Acetylornithine aminotransferase</fullName>
        <shortName evidence="4">ACOAT</shortName>
        <ecNumber evidence="4">2.6.1.11</ecNumber>
    </recommendedName>
</protein>
<dbReference type="HAMAP" id="MF_01107">
    <property type="entry name" value="ArgD_aminotrans_3"/>
    <property type="match status" value="1"/>
</dbReference>
<keyword evidence="4" id="KW-0963">Cytoplasm</keyword>
<dbReference type="OrthoDB" id="9801052at2"/>
<comment type="subcellular location">
    <subcellularLocation>
        <location evidence="4">Cytoplasm</location>
    </subcellularLocation>
</comment>
<accession>A0A5E7FNG3</accession>
<feature type="binding site" evidence="4">
    <location>
        <position position="440"/>
    </location>
    <ligand>
        <name>pyridoxal 5'-phosphate</name>
        <dbReference type="ChEBI" id="CHEBI:597326"/>
    </ligand>
</feature>
<dbReference type="Pfam" id="PF19420">
    <property type="entry name" value="DDAH_eukar"/>
    <property type="match status" value="1"/>
</dbReference>
<reference evidence="5 6" key="1">
    <citation type="submission" date="2019-09" db="EMBL/GenBank/DDBJ databases">
        <authorList>
            <person name="Chandra G."/>
            <person name="Truman W A."/>
        </authorList>
    </citation>
    <scope>NUCLEOTIDE SEQUENCE [LARGE SCALE GENOMIC DNA]</scope>
    <source>
        <strain evidence="5">PS691</strain>
    </source>
</reference>
<dbReference type="NCBIfam" id="TIGR03246">
    <property type="entry name" value="arg_catab_astC"/>
    <property type="match status" value="1"/>
</dbReference>
<evidence type="ECO:0000256" key="3">
    <source>
        <dbReference type="ARBA" id="ARBA00022898"/>
    </source>
</evidence>
<dbReference type="PROSITE" id="PS00600">
    <property type="entry name" value="AA_TRANSFER_CLASS_3"/>
    <property type="match status" value="1"/>
</dbReference>
<dbReference type="Gene3D" id="3.40.640.10">
    <property type="entry name" value="Type I PLP-dependent aspartate aminotransferase-like (Major domain)"/>
    <property type="match status" value="1"/>
</dbReference>
<dbReference type="GO" id="GO:0042802">
    <property type="term" value="F:identical protein binding"/>
    <property type="evidence" value="ECO:0007669"/>
    <property type="project" value="TreeGrafter"/>
</dbReference>
<dbReference type="Gene3D" id="3.75.10.10">
    <property type="entry name" value="L-arginine/glycine Amidinotransferase, Chain A"/>
    <property type="match status" value="1"/>
</dbReference>
<dbReference type="NCBIfam" id="TIGR00707">
    <property type="entry name" value="argD"/>
    <property type="match status" value="1"/>
</dbReference>
<feature type="binding site" evidence="4">
    <location>
        <position position="582"/>
    </location>
    <ligand>
        <name>N(2)-acetyl-L-ornithine</name>
        <dbReference type="ChEBI" id="CHEBI:57805"/>
    </ligand>
</feature>
<dbReference type="FunFam" id="3.40.640.10:FF:000004">
    <property type="entry name" value="Acetylornithine aminotransferase"/>
    <property type="match status" value="1"/>
</dbReference>
<dbReference type="CDD" id="cd00610">
    <property type="entry name" value="OAT_like"/>
    <property type="match status" value="1"/>
</dbReference>
<feature type="binding site" evidence="4">
    <location>
        <begin position="407"/>
        <end position="408"/>
    </location>
    <ligand>
        <name>pyridoxal 5'-phosphate</name>
        <dbReference type="ChEBI" id="CHEBI:597326"/>
    </ligand>
</feature>
<dbReference type="NCBIfam" id="NF046062">
    <property type="entry name" value="citrull_CtlX"/>
    <property type="match status" value="1"/>
</dbReference>
<dbReference type="GO" id="GO:0005737">
    <property type="term" value="C:cytoplasm"/>
    <property type="evidence" value="ECO:0007669"/>
    <property type="project" value="UniProtKB-SubCell"/>
</dbReference>
<evidence type="ECO:0000256" key="1">
    <source>
        <dbReference type="ARBA" id="ARBA00022576"/>
    </source>
</evidence>
<dbReference type="NCBIfam" id="NF002325">
    <property type="entry name" value="PRK01278.1"/>
    <property type="match status" value="1"/>
</dbReference>
<comment type="catalytic activity">
    <reaction evidence="4">
        <text>N(2)-acetyl-L-ornithine + 2-oxoglutarate = N-acetyl-L-glutamate 5-semialdehyde + L-glutamate</text>
        <dbReference type="Rhea" id="RHEA:18049"/>
        <dbReference type="ChEBI" id="CHEBI:16810"/>
        <dbReference type="ChEBI" id="CHEBI:29123"/>
        <dbReference type="ChEBI" id="CHEBI:29985"/>
        <dbReference type="ChEBI" id="CHEBI:57805"/>
        <dbReference type="EC" id="2.6.1.11"/>
    </reaction>
</comment>
<dbReference type="EMBL" id="CABVHQ010000122">
    <property type="protein sequence ID" value="VVO40836.1"/>
    <property type="molecule type" value="Genomic_DNA"/>
</dbReference>
<feature type="binding site" evidence="4">
    <location>
        <position position="583"/>
    </location>
    <ligand>
        <name>pyridoxal 5'-phosphate</name>
        <dbReference type="ChEBI" id="CHEBI:597326"/>
    </ligand>
</feature>
<dbReference type="SUPFAM" id="SSF55909">
    <property type="entry name" value="Pentein"/>
    <property type="match status" value="1"/>
</dbReference>
<keyword evidence="4" id="KW-0055">Arginine biosynthesis</keyword>
<dbReference type="InterPro" id="IPR015421">
    <property type="entry name" value="PyrdxlP-dep_Trfase_major"/>
</dbReference>
<feature type="modified residue" description="N6-(pyridoxal phosphate)lysine" evidence="4">
    <location>
        <position position="554"/>
    </location>
</feature>
<dbReference type="SUPFAM" id="SSF53383">
    <property type="entry name" value="PLP-dependent transferases"/>
    <property type="match status" value="1"/>
</dbReference>
<dbReference type="UniPathway" id="UPA00068">
    <property type="reaction ID" value="UER00109"/>
</dbReference>
<dbReference type="GO" id="GO:0006526">
    <property type="term" value="P:L-arginine biosynthetic process"/>
    <property type="evidence" value="ECO:0007669"/>
    <property type="project" value="UniProtKB-UniRule"/>
</dbReference>
<feature type="binding site" evidence="4">
    <location>
        <position position="443"/>
    </location>
    <ligand>
        <name>N(2)-acetyl-L-ornithine</name>
        <dbReference type="ChEBI" id="CHEBI:57805"/>
    </ligand>
</feature>
<dbReference type="GO" id="GO:0003992">
    <property type="term" value="F:N2-acetyl-L-ornithine:2-oxoglutarate 5-aminotransferase activity"/>
    <property type="evidence" value="ECO:0007669"/>
    <property type="project" value="UniProtKB-UniRule"/>
</dbReference>
<comment type="cofactor">
    <cofactor evidence="4">
        <name>pyridoxal 5'-phosphate</name>
        <dbReference type="ChEBI" id="CHEBI:597326"/>
    </cofactor>
    <text evidence="4">Binds 1 pyridoxal phosphate per subunit.</text>
</comment>